<sequence length="110" mass="13192">MGRSELWENLIFTAYCIYRIFIAIDFIAQNAKFASENNIYGWIENHNWRKFLLVKKEAGKKDPVEQNYMEGQHQLIKLPFFIRCEKQKEDGKQCNYDINYNDNPYKSSII</sequence>
<dbReference type="AlphaFoldDB" id="A0A8J2Q306"/>
<name>A0A8J2Q306_9BILA</name>
<dbReference type="Proteomes" id="UP000746747">
    <property type="component" value="Unassembled WGS sequence"/>
</dbReference>
<reference evidence="1" key="1">
    <citation type="submission" date="2021-09" db="EMBL/GenBank/DDBJ databases">
        <authorList>
            <consortium name="Pathogen Informatics"/>
        </authorList>
    </citation>
    <scope>NUCLEOTIDE SEQUENCE</scope>
</reference>
<comment type="caution">
    <text evidence="1">The sequence shown here is derived from an EMBL/GenBank/DDBJ whole genome shotgun (WGS) entry which is preliminary data.</text>
</comment>
<gene>
    <name evidence="1" type="ORF">CJOHNSTONI_LOCUS8216</name>
</gene>
<dbReference type="OrthoDB" id="5829324at2759"/>
<protein>
    <submittedName>
        <fullName evidence="1">Uncharacterized protein</fullName>
    </submittedName>
</protein>
<accession>A0A8J2Q306</accession>
<keyword evidence="2" id="KW-1185">Reference proteome</keyword>
<evidence type="ECO:0000313" key="2">
    <source>
        <dbReference type="Proteomes" id="UP000746747"/>
    </source>
</evidence>
<proteinExistence type="predicted"/>
<dbReference type="EMBL" id="CAKAEH010001669">
    <property type="protein sequence ID" value="CAG9538514.1"/>
    <property type="molecule type" value="Genomic_DNA"/>
</dbReference>
<evidence type="ECO:0000313" key="1">
    <source>
        <dbReference type="EMBL" id="CAG9538514.1"/>
    </source>
</evidence>
<organism evidence="1 2">
    <name type="scientific">Cercopithifilaria johnstoni</name>
    <dbReference type="NCBI Taxonomy" id="2874296"/>
    <lineage>
        <taxon>Eukaryota</taxon>
        <taxon>Metazoa</taxon>
        <taxon>Ecdysozoa</taxon>
        <taxon>Nematoda</taxon>
        <taxon>Chromadorea</taxon>
        <taxon>Rhabditida</taxon>
        <taxon>Spirurina</taxon>
        <taxon>Spiruromorpha</taxon>
        <taxon>Filarioidea</taxon>
        <taxon>Onchocercidae</taxon>
        <taxon>Cercopithifilaria</taxon>
    </lineage>
</organism>